<sequence length="106" mass="12785">MSIGEVKDYLDAWTASQRRQFREQIMIQNYAVVDLSQRIGAMFAEKGQKQEILHLWDFFPDLFDAERKQFEDGQKDEELERFKADRARFVQRHNERWKNQEKGGET</sequence>
<organism evidence="1 2">
    <name type="scientific">Cuneatibacter caecimuris</name>
    <dbReference type="NCBI Taxonomy" id="1796618"/>
    <lineage>
        <taxon>Bacteria</taxon>
        <taxon>Bacillati</taxon>
        <taxon>Bacillota</taxon>
        <taxon>Clostridia</taxon>
        <taxon>Lachnospirales</taxon>
        <taxon>Lachnospiraceae</taxon>
        <taxon>Cuneatibacter</taxon>
    </lineage>
</organism>
<comment type="caution">
    <text evidence="1">The sequence shown here is derived from an EMBL/GenBank/DDBJ whole genome shotgun (WGS) entry which is preliminary data.</text>
</comment>
<keyword evidence="2" id="KW-1185">Reference proteome</keyword>
<dbReference type="RefSeq" id="WP_130433673.1">
    <property type="nucleotide sequence ID" value="NZ_SGXF01000001.1"/>
</dbReference>
<dbReference type="EMBL" id="SGXF01000001">
    <property type="protein sequence ID" value="RZT02902.1"/>
    <property type="molecule type" value="Genomic_DNA"/>
</dbReference>
<dbReference type="AlphaFoldDB" id="A0A4Q7PPP5"/>
<evidence type="ECO:0000313" key="2">
    <source>
        <dbReference type="Proteomes" id="UP000292927"/>
    </source>
</evidence>
<dbReference type="Proteomes" id="UP000292927">
    <property type="component" value="Unassembled WGS sequence"/>
</dbReference>
<protein>
    <submittedName>
        <fullName evidence="1">Uncharacterized protein</fullName>
    </submittedName>
</protein>
<evidence type="ECO:0000313" key="1">
    <source>
        <dbReference type="EMBL" id="RZT02902.1"/>
    </source>
</evidence>
<name>A0A4Q7PPP5_9FIRM</name>
<dbReference type="OrthoDB" id="1936478at2"/>
<proteinExistence type="predicted"/>
<reference evidence="1 2" key="1">
    <citation type="submission" date="2019-02" db="EMBL/GenBank/DDBJ databases">
        <title>Genomic Encyclopedia of Type Strains, Phase IV (KMG-IV): sequencing the most valuable type-strain genomes for metagenomic binning, comparative biology and taxonomic classification.</title>
        <authorList>
            <person name="Goeker M."/>
        </authorList>
    </citation>
    <scope>NUCLEOTIDE SEQUENCE [LARGE SCALE GENOMIC DNA]</scope>
    <source>
        <strain evidence="1 2">DSM 29486</strain>
    </source>
</reference>
<gene>
    <name evidence="1" type="ORF">EV209_1032</name>
</gene>
<accession>A0A4Q7PPP5</accession>